<evidence type="ECO:0000259" key="2">
    <source>
        <dbReference type="Pfam" id="PF07734"/>
    </source>
</evidence>
<name>A0A9J5XML6_SOLCO</name>
<accession>A0A9J5XML6</accession>
<dbReference type="AlphaFoldDB" id="A0A9J5XML6"/>
<dbReference type="PANTHER" id="PTHR31672">
    <property type="entry name" value="BNACNNG10540D PROTEIN"/>
    <property type="match status" value="1"/>
</dbReference>
<protein>
    <recommendedName>
        <fullName evidence="2">F-box associated beta-propeller type 1 domain-containing protein</fullName>
    </recommendedName>
</protein>
<evidence type="ECO:0000256" key="1">
    <source>
        <dbReference type="SAM" id="MobiDB-lite"/>
    </source>
</evidence>
<proteinExistence type="predicted"/>
<dbReference type="NCBIfam" id="TIGR01640">
    <property type="entry name" value="F_box_assoc_1"/>
    <property type="match status" value="1"/>
</dbReference>
<feature type="domain" description="F-box associated beta-propeller type 1" evidence="2">
    <location>
        <begin position="42"/>
        <end position="175"/>
    </location>
</feature>
<dbReference type="OrthoDB" id="2274644at2759"/>
<dbReference type="InterPro" id="IPR017451">
    <property type="entry name" value="F-box-assoc_interact_dom"/>
</dbReference>
<dbReference type="InterPro" id="IPR006527">
    <property type="entry name" value="F-box-assoc_dom_typ1"/>
</dbReference>
<dbReference type="Proteomes" id="UP000824120">
    <property type="component" value="Chromosome 9"/>
</dbReference>
<dbReference type="InterPro" id="IPR050796">
    <property type="entry name" value="SCF_F-box_component"/>
</dbReference>
<evidence type="ECO:0000313" key="3">
    <source>
        <dbReference type="EMBL" id="KAG5588564.1"/>
    </source>
</evidence>
<feature type="region of interest" description="Disordered" evidence="1">
    <location>
        <begin position="392"/>
        <end position="439"/>
    </location>
</feature>
<reference evidence="3 4" key="1">
    <citation type="submission" date="2020-09" db="EMBL/GenBank/DDBJ databases">
        <title>De no assembly of potato wild relative species, Solanum commersonii.</title>
        <authorList>
            <person name="Cho K."/>
        </authorList>
    </citation>
    <scope>NUCLEOTIDE SEQUENCE [LARGE SCALE GENOMIC DNA]</scope>
    <source>
        <strain evidence="3">LZ3.2</strain>
        <tissue evidence="3">Leaf</tissue>
    </source>
</reference>
<dbReference type="Pfam" id="PF07734">
    <property type="entry name" value="FBA_1"/>
    <property type="match status" value="1"/>
</dbReference>
<comment type="caution">
    <text evidence="3">The sequence shown here is derived from an EMBL/GenBank/DDBJ whole genome shotgun (WGS) entry which is preliminary data.</text>
</comment>
<feature type="compositionally biased region" description="Low complexity" evidence="1">
    <location>
        <begin position="408"/>
        <end position="423"/>
    </location>
</feature>
<sequence>MYFEKDEVFKGKIIVHSIRTLPSELVTEILLRLPVKSLWKFSHIYGFGYDQFRDDYKVVSVNKSESPLQGEVNLYSLKADSWKSVDDCPSTGILNVFGQFLNGKLYWPANVAGLDTSVDWYVVSFDLADEKWGKVEKPCSQDGGSTLPSVGVLGNDLFVFSLRESHADVWVMKEFGLLKKMYAIKYPADFDKRFFTSGFPLVISPTLCKFVNGKLYWAATTAGLNAYEGGYIITFDLANEKWGKVEKPSCAEGAGKGGACASQMMQEITYGTDPDSVAKSLHKFVNYGKRNKESMAELLVTLLVRLLSVEKLWAKGLCASPYEASWLSKTWDSKYCCISVEDFTDRSQNAARAIGKAEVKCIYKCWEGLTSVSCGQSKGKWFIEGREEVRSVSWGQPKEDGGPPDSPWSKGKWSTKGWGKASSANWGQSNGDNIPPDSI</sequence>
<gene>
    <name evidence="3" type="ORF">H5410_048998</name>
</gene>
<organism evidence="3 4">
    <name type="scientific">Solanum commersonii</name>
    <name type="common">Commerson's wild potato</name>
    <name type="synonym">Commerson's nightshade</name>
    <dbReference type="NCBI Taxonomy" id="4109"/>
    <lineage>
        <taxon>Eukaryota</taxon>
        <taxon>Viridiplantae</taxon>
        <taxon>Streptophyta</taxon>
        <taxon>Embryophyta</taxon>
        <taxon>Tracheophyta</taxon>
        <taxon>Spermatophyta</taxon>
        <taxon>Magnoliopsida</taxon>
        <taxon>eudicotyledons</taxon>
        <taxon>Gunneridae</taxon>
        <taxon>Pentapetalae</taxon>
        <taxon>asterids</taxon>
        <taxon>lamiids</taxon>
        <taxon>Solanales</taxon>
        <taxon>Solanaceae</taxon>
        <taxon>Solanoideae</taxon>
        <taxon>Solaneae</taxon>
        <taxon>Solanum</taxon>
    </lineage>
</organism>
<keyword evidence="4" id="KW-1185">Reference proteome</keyword>
<dbReference type="PANTHER" id="PTHR31672:SF13">
    <property type="entry name" value="F-BOX PROTEIN CPR30-LIKE"/>
    <property type="match status" value="1"/>
</dbReference>
<evidence type="ECO:0000313" key="4">
    <source>
        <dbReference type="Proteomes" id="UP000824120"/>
    </source>
</evidence>
<dbReference type="EMBL" id="JACXVP010000009">
    <property type="protein sequence ID" value="KAG5588564.1"/>
    <property type="molecule type" value="Genomic_DNA"/>
</dbReference>